<sequence length="85" mass="10332">MVGESMTIRRRDPKIIGCMAWRPSALQYKHWSVDGQNLELRYTLFIQNWLACGWDRFHDWLMWRFHWWFLGLSAVLLQKDAVSNF</sequence>
<evidence type="ECO:0000313" key="1">
    <source>
        <dbReference type="EMBL" id="CAG7726171.1"/>
    </source>
</evidence>
<dbReference type="Proteomes" id="UP000708208">
    <property type="component" value="Unassembled WGS sequence"/>
</dbReference>
<evidence type="ECO:0000313" key="2">
    <source>
        <dbReference type="Proteomes" id="UP000708208"/>
    </source>
</evidence>
<dbReference type="AlphaFoldDB" id="A0A8J2P6C5"/>
<reference evidence="1" key="1">
    <citation type="submission" date="2021-06" db="EMBL/GenBank/DDBJ databases">
        <authorList>
            <person name="Hodson N. C."/>
            <person name="Mongue J. A."/>
            <person name="Jaron S. K."/>
        </authorList>
    </citation>
    <scope>NUCLEOTIDE SEQUENCE</scope>
</reference>
<proteinExistence type="predicted"/>
<accession>A0A8J2P6C5</accession>
<protein>
    <submittedName>
        <fullName evidence="1">Uncharacterized protein</fullName>
    </submittedName>
</protein>
<name>A0A8J2P6C5_9HEXA</name>
<gene>
    <name evidence="1" type="ORF">AFUS01_LOCUS15095</name>
</gene>
<dbReference type="EMBL" id="CAJVCH010131621">
    <property type="protein sequence ID" value="CAG7726171.1"/>
    <property type="molecule type" value="Genomic_DNA"/>
</dbReference>
<comment type="caution">
    <text evidence="1">The sequence shown here is derived from an EMBL/GenBank/DDBJ whole genome shotgun (WGS) entry which is preliminary data.</text>
</comment>
<organism evidence="1 2">
    <name type="scientific">Allacma fusca</name>
    <dbReference type="NCBI Taxonomy" id="39272"/>
    <lineage>
        <taxon>Eukaryota</taxon>
        <taxon>Metazoa</taxon>
        <taxon>Ecdysozoa</taxon>
        <taxon>Arthropoda</taxon>
        <taxon>Hexapoda</taxon>
        <taxon>Collembola</taxon>
        <taxon>Symphypleona</taxon>
        <taxon>Sminthuridae</taxon>
        <taxon>Allacma</taxon>
    </lineage>
</organism>
<keyword evidence="2" id="KW-1185">Reference proteome</keyword>
<dbReference type="OrthoDB" id="197419at2759"/>